<evidence type="ECO:0000313" key="8">
    <source>
        <dbReference type="EMBL" id="KAJ5080539.1"/>
    </source>
</evidence>
<evidence type="ECO:0000256" key="1">
    <source>
        <dbReference type="ARBA" id="ARBA00022723"/>
    </source>
</evidence>
<dbReference type="SMART" id="SM00275">
    <property type="entry name" value="G_alpha"/>
    <property type="match status" value="1"/>
</dbReference>
<keyword evidence="5" id="KW-0807">Transducer</keyword>
<feature type="binding site" evidence="7">
    <location>
        <position position="171"/>
    </location>
    <ligand>
        <name>Mg(2+)</name>
        <dbReference type="ChEBI" id="CHEBI:18420"/>
    </ligand>
</feature>
<dbReference type="InterPro" id="IPR011025">
    <property type="entry name" value="GproteinA_insert"/>
</dbReference>
<evidence type="ECO:0000256" key="4">
    <source>
        <dbReference type="ARBA" id="ARBA00023134"/>
    </source>
</evidence>
<evidence type="ECO:0000256" key="3">
    <source>
        <dbReference type="ARBA" id="ARBA00022842"/>
    </source>
</evidence>
<dbReference type="Gene3D" id="3.40.50.300">
    <property type="entry name" value="P-loop containing nucleotide triphosphate hydrolases"/>
    <property type="match status" value="1"/>
</dbReference>
<dbReference type="PRINTS" id="PR00318">
    <property type="entry name" value="GPROTEINA"/>
</dbReference>
<dbReference type="AlphaFoldDB" id="A0A9Q0LXS3"/>
<dbReference type="FunFam" id="3.40.50.300:FF:002307">
    <property type="entry name" value="Guanine nucleotide-binding protein G(k) subunit alpha"/>
    <property type="match status" value="1"/>
</dbReference>
<dbReference type="SUPFAM" id="SSF52540">
    <property type="entry name" value="P-loop containing nucleoside triphosphate hydrolases"/>
    <property type="match status" value="1"/>
</dbReference>
<dbReference type="PRINTS" id="PR01241">
    <property type="entry name" value="GPROTEINAFNG"/>
</dbReference>
<dbReference type="GO" id="GO:0007188">
    <property type="term" value="P:adenylate cyclase-modulating G protein-coupled receptor signaling pathway"/>
    <property type="evidence" value="ECO:0007669"/>
    <property type="project" value="TreeGrafter"/>
</dbReference>
<name>A0A9Q0LXS3_ANAIG</name>
<proteinExistence type="predicted"/>
<dbReference type="GO" id="GO:0046872">
    <property type="term" value="F:metal ion binding"/>
    <property type="evidence" value="ECO:0007669"/>
    <property type="project" value="UniProtKB-KW"/>
</dbReference>
<evidence type="ECO:0000313" key="9">
    <source>
        <dbReference type="Proteomes" id="UP001149090"/>
    </source>
</evidence>
<accession>A0A9Q0LXS3</accession>
<dbReference type="GO" id="GO:0003924">
    <property type="term" value="F:GTPase activity"/>
    <property type="evidence" value="ECO:0007669"/>
    <property type="project" value="InterPro"/>
</dbReference>
<gene>
    <name evidence="8" type="ORF">M0811_13984</name>
</gene>
<keyword evidence="9" id="KW-1185">Reference proteome</keyword>
<dbReference type="Pfam" id="PF00503">
    <property type="entry name" value="G-alpha"/>
    <property type="match status" value="1"/>
</dbReference>
<sequence length="343" mass="39555">MGCGGSKDIESKINEQIENQLRKDQDLINEDIKLLLLGAGDSGKSTIVKQMKILFLNGFTSKEKEMYKSIIIDNLKDFLAILINAANHFGVKISQPKEIIESFLNQTIPKKNLPSVLSTLLNDSGIQEMCKRADEINLPEAASYFFQNFERIFSSKYVPSPQDILLSRATTIGITETNFTFSDMKFKIVDVGGQRNERKKWLYCFQGVSAIIFCSALSEYNQTLYEDSHQNRIQESLILFDEICNSRWFGETPIILFLNKTDIFREKIRKIDLSSCFEDYQDGSDYTSAIHFVKNKFLERNKNPKKKIYVHFTCATDTNNIRFVFDSIRDIIIQENERQIGFL</sequence>
<dbReference type="GO" id="GO:0005834">
    <property type="term" value="C:heterotrimeric G-protein complex"/>
    <property type="evidence" value="ECO:0007669"/>
    <property type="project" value="InterPro"/>
</dbReference>
<dbReference type="Gene3D" id="1.10.400.10">
    <property type="entry name" value="GI Alpha 1, domain 2-like"/>
    <property type="match status" value="1"/>
</dbReference>
<dbReference type="InterPro" id="IPR001019">
    <property type="entry name" value="Gprotein_alpha_su"/>
</dbReference>
<dbReference type="GO" id="GO:0005525">
    <property type="term" value="F:GTP binding"/>
    <property type="evidence" value="ECO:0007669"/>
    <property type="project" value="UniProtKB-KW"/>
</dbReference>
<keyword evidence="3 7" id="KW-0460">Magnesium</keyword>
<evidence type="ECO:0000256" key="5">
    <source>
        <dbReference type="ARBA" id="ARBA00023224"/>
    </source>
</evidence>
<dbReference type="PANTHER" id="PTHR10218">
    <property type="entry name" value="GTP-BINDING PROTEIN ALPHA SUBUNIT"/>
    <property type="match status" value="1"/>
</dbReference>
<feature type="binding site" evidence="6">
    <location>
        <begin position="190"/>
        <end position="194"/>
    </location>
    <ligand>
        <name>GTP</name>
        <dbReference type="ChEBI" id="CHEBI:37565"/>
    </ligand>
</feature>
<dbReference type="OMA" id="HETKFEF"/>
<organism evidence="8 9">
    <name type="scientific">Anaeramoeba ignava</name>
    <name type="common">Anaerobic marine amoeba</name>
    <dbReference type="NCBI Taxonomy" id="1746090"/>
    <lineage>
        <taxon>Eukaryota</taxon>
        <taxon>Metamonada</taxon>
        <taxon>Anaeramoebidae</taxon>
        <taxon>Anaeramoeba</taxon>
    </lineage>
</organism>
<dbReference type="Proteomes" id="UP001149090">
    <property type="component" value="Unassembled WGS sequence"/>
</dbReference>
<dbReference type="SUPFAM" id="SSF47895">
    <property type="entry name" value="Transducin (alpha subunit), insertion domain"/>
    <property type="match status" value="1"/>
</dbReference>
<feature type="binding site" evidence="6">
    <location>
        <begin position="165"/>
        <end position="171"/>
    </location>
    <ligand>
        <name>GTP</name>
        <dbReference type="ChEBI" id="CHEBI:37565"/>
    </ligand>
</feature>
<keyword evidence="4 6" id="KW-0342">GTP-binding</keyword>
<evidence type="ECO:0000256" key="7">
    <source>
        <dbReference type="PIRSR" id="PIRSR601019-2"/>
    </source>
</evidence>
<dbReference type="GO" id="GO:0005737">
    <property type="term" value="C:cytoplasm"/>
    <property type="evidence" value="ECO:0007669"/>
    <property type="project" value="TreeGrafter"/>
</dbReference>
<dbReference type="GO" id="GO:0031683">
    <property type="term" value="F:G-protein beta/gamma-subunit complex binding"/>
    <property type="evidence" value="ECO:0007669"/>
    <property type="project" value="InterPro"/>
</dbReference>
<keyword evidence="2 6" id="KW-0547">Nucleotide-binding</keyword>
<evidence type="ECO:0000256" key="2">
    <source>
        <dbReference type="ARBA" id="ARBA00022741"/>
    </source>
</evidence>
<dbReference type="CDD" id="cd00066">
    <property type="entry name" value="G-alpha"/>
    <property type="match status" value="1"/>
</dbReference>
<protein>
    <submittedName>
        <fullName evidence="8">Guanine nucleotide-binding protein g(O) subunit alpha</fullName>
    </submittedName>
</protein>
<dbReference type="InterPro" id="IPR027417">
    <property type="entry name" value="P-loop_NTPase"/>
</dbReference>
<feature type="binding site" evidence="6">
    <location>
        <position position="315"/>
    </location>
    <ligand>
        <name>GTP</name>
        <dbReference type="ChEBI" id="CHEBI:37565"/>
    </ligand>
</feature>
<dbReference type="PANTHER" id="PTHR10218:SF302">
    <property type="entry name" value="GUANINE NUCLEOTIDE-BINDING PROTEIN ALPHA-5 SUBUNIT"/>
    <property type="match status" value="1"/>
</dbReference>
<comment type="caution">
    <text evidence="8">The sequence shown here is derived from an EMBL/GenBank/DDBJ whole genome shotgun (WGS) entry which is preliminary data.</text>
</comment>
<dbReference type="InterPro" id="IPR002975">
    <property type="entry name" value="Fungi_Gprotein_alpha"/>
</dbReference>
<reference evidence="8" key="1">
    <citation type="submission" date="2022-10" db="EMBL/GenBank/DDBJ databases">
        <title>Novel sulphate-reducing endosymbionts in the free-living metamonad Anaeramoeba.</title>
        <authorList>
            <person name="Jerlstrom-Hultqvist J."/>
            <person name="Cepicka I."/>
            <person name="Gallot-Lavallee L."/>
            <person name="Salas-Leiva D."/>
            <person name="Curtis B.A."/>
            <person name="Zahonova K."/>
            <person name="Pipaliya S."/>
            <person name="Dacks J."/>
            <person name="Roger A.J."/>
        </authorList>
    </citation>
    <scope>NUCLEOTIDE SEQUENCE</scope>
    <source>
        <strain evidence="8">BMAN</strain>
    </source>
</reference>
<dbReference type="EMBL" id="JAPDFW010000008">
    <property type="protein sequence ID" value="KAJ5080539.1"/>
    <property type="molecule type" value="Genomic_DNA"/>
</dbReference>
<keyword evidence="1 7" id="KW-0479">Metal-binding</keyword>
<evidence type="ECO:0000256" key="6">
    <source>
        <dbReference type="PIRSR" id="PIRSR601019-1"/>
    </source>
</evidence>
<feature type="binding site" evidence="7">
    <location>
        <position position="45"/>
    </location>
    <ligand>
        <name>Mg(2+)</name>
        <dbReference type="ChEBI" id="CHEBI:18420"/>
    </ligand>
</feature>
<dbReference type="PROSITE" id="PS51882">
    <property type="entry name" value="G_ALPHA"/>
    <property type="match status" value="1"/>
</dbReference>
<dbReference type="GO" id="GO:0001664">
    <property type="term" value="F:G protein-coupled receptor binding"/>
    <property type="evidence" value="ECO:0007669"/>
    <property type="project" value="InterPro"/>
</dbReference>
<dbReference type="OrthoDB" id="5817230at2759"/>
<feature type="binding site" evidence="6">
    <location>
        <begin position="259"/>
        <end position="262"/>
    </location>
    <ligand>
        <name>GTP</name>
        <dbReference type="ChEBI" id="CHEBI:37565"/>
    </ligand>
</feature>